<dbReference type="EMBL" id="JARBJD010000096">
    <property type="protein sequence ID" value="KAK2953049.1"/>
    <property type="molecule type" value="Genomic_DNA"/>
</dbReference>
<evidence type="ECO:0000256" key="1">
    <source>
        <dbReference type="ARBA" id="ARBA00022723"/>
    </source>
</evidence>
<feature type="compositionally biased region" description="Polar residues" evidence="6">
    <location>
        <begin position="153"/>
        <end position="162"/>
    </location>
</feature>
<sequence length="410" mass="44061">MSKSEVVAQVSSACICPSCDCKKEMTANDLFFDTTIVPPDISKMQQFQKFTLPSQTESSIPAPSSPSGVSLLSETHSDFSVTSHSFTTFNQSFSLSFSDLSGPMSLPVQHDIFANDIDEEAISFSSLHSQISQINSSYPLFCHLPTPSEILSPTHSLDSSNDPSTNCQSVSSSSSSCVVDNPPNSVELNAITPNENETFISQTPRVDSSLPLSNNTIVDRQTADGGEVKLAILHSAVTTSRPFVPQARKNPPPYLVTGSTLNTTPPSLSLPFKITLPGASAPSIPSLPATLSHSFDVQLPSNTGSSVSTLPRCFKCGQTGHIFRTCPLNTLTISGTTQFAVLHTEPVQPSPARQKDVCYKCGQLGHQAKDCVNDDTRVCFVCKQVGHISKDCPKSRRNRKKRRMAEGGSS</sequence>
<gene>
    <name evidence="8" type="ORF">BLNAU_12038</name>
</gene>
<feature type="domain" description="CCHC-type" evidence="7">
    <location>
        <begin position="358"/>
        <end position="371"/>
    </location>
</feature>
<dbReference type="PANTHER" id="PTHR47103">
    <property type="entry name" value="DNA-BINDING PROTEIN"/>
    <property type="match status" value="1"/>
</dbReference>
<protein>
    <recommendedName>
        <fullName evidence="7">CCHC-type domain-containing protein</fullName>
    </recommendedName>
</protein>
<dbReference type="Pfam" id="PF00098">
    <property type="entry name" value="zf-CCHC"/>
    <property type="match status" value="3"/>
</dbReference>
<comment type="caution">
    <text evidence="8">The sequence shown here is derived from an EMBL/GenBank/DDBJ whole genome shotgun (WGS) entry which is preliminary data.</text>
</comment>
<evidence type="ECO:0000256" key="3">
    <source>
        <dbReference type="ARBA" id="ARBA00022771"/>
    </source>
</evidence>
<organism evidence="8 9">
    <name type="scientific">Blattamonas nauphoetae</name>
    <dbReference type="NCBI Taxonomy" id="2049346"/>
    <lineage>
        <taxon>Eukaryota</taxon>
        <taxon>Metamonada</taxon>
        <taxon>Preaxostyla</taxon>
        <taxon>Oxymonadida</taxon>
        <taxon>Blattamonas</taxon>
    </lineage>
</organism>
<dbReference type="SUPFAM" id="SSF57756">
    <property type="entry name" value="Retrovirus zinc finger-like domains"/>
    <property type="match status" value="2"/>
</dbReference>
<dbReference type="SMART" id="SM00343">
    <property type="entry name" value="ZnF_C2HC"/>
    <property type="match status" value="3"/>
</dbReference>
<evidence type="ECO:0000259" key="7">
    <source>
        <dbReference type="PROSITE" id="PS50158"/>
    </source>
</evidence>
<reference evidence="8 9" key="1">
    <citation type="journal article" date="2022" name="bioRxiv">
        <title>Genomics of Preaxostyla Flagellates Illuminates Evolutionary Transitions and the Path Towards Mitochondrial Loss.</title>
        <authorList>
            <person name="Novak L.V.F."/>
            <person name="Treitli S.C."/>
            <person name="Pyrih J."/>
            <person name="Halakuc P."/>
            <person name="Pipaliya S.V."/>
            <person name="Vacek V."/>
            <person name="Brzon O."/>
            <person name="Soukal P."/>
            <person name="Eme L."/>
            <person name="Dacks J.B."/>
            <person name="Karnkowska A."/>
            <person name="Elias M."/>
            <person name="Hampl V."/>
        </authorList>
    </citation>
    <scope>NUCLEOTIDE SEQUENCE [LARGE SCALE GENOMIC DNA]</scope>
    <source>
        <strain evidence="8">NAU3</strain>
        <tissue evidence="8">Gut</tissue>
    </source>
</reference>
<feature type="domain" description="CCHC-type" evidence="7">
    <location>
        <begin position="379"/>
        <end position="394"/>
    </location>
</feature>
<dbReference type="PROSITE" id="PS50158">
    <property type="entry name" value="ZF_CCHC"/>
    <property type="match status" value="3"/>
</dbReference>
<feature type="compositionally biased region" description="Low complexity" evidence="6">
    <location>
        <begin position="163"/>
        <end position="179"/>
    </location>
</feature>
<evidence type="ECO:0000313" key="8">
    <source>
        <dbReference type="EMBL" id="KAK2953049.1"/>
    </source>
</evidence>
<evidence type="ECO:0000256" key="2">
    <source>
        <dbReference type="ARBA" id="ARBA00022737"/>
    </source>
</evidence>
<accession>A0ABQ9XQG3</accession>
<dbReference type="InterPro" id="IPR036875">
    <property type="entry name" value="Znf_CCHC_sf"/>
</dbReference>
<evidence type="ECO:0000313" key="9">
    <source>
        <dbReference type="Proteomes" id="UP001281761"/>
    </source>
</evidence>
<keyword evidence="1" id="KW-0479">Metal-binding</keyword>
<keyword evidence="3 5" id="KW-0863">Zinc-finger</keyword>
<dbReference type="PANTHER" id="PTHR47103:SF8">
    <property type="entry name" value="DNA-BINDING PROTEIN"/>
    <property type="match status" value="1"/>
</dbReference>
<evidence type="ECO:0000256" key="4">
    <source>
        <dbReference type="ARBA" id="ARBA00022833"/>
    </source>
</evidence>
<name>A0ABQ9XQG3_9EUKA</name>
<evidence type="ECO:0000256" key="6">
    <source>
        <dbReference type="SAM" id="MobiDB-lite"/>
    </source>
</evidence>
<keyword evidence="2" id="KW-0677">Repeat</keyword>
<feature type="region of interest" description="Disordered" evidence="6">
    <location>
        <begin position="153"/>
        <end position="179"/>
    </location>
</feature>
<dbReference type="Proteomes" id="UP001281761">
    <property type="component" value="Unassembled WGS sequence"/>
</dbReference>
<evidence type="ECO:0000256" key="5">
    <source>
        <dbReference type="PROSITE-ProRule" id="PRU00047"/>
    </source>
</evidence>
<keyword evidence="9" id="KW-1185">Reference proteome</keyword>
<dbReference type="InterPro" id="IPR001878">
    <property type="entry name" value="Znf_CCHC"/>
</dbReference>
<dbReference type="Gene3D" id="4.10.60.10">
    <property type="entry name" value="Zinc finger, CCHC-type"/>
    <property type="match status" value="3"/>
</dbReference>
<feature type="domain" description="CCHC-type" evidence="7">
    <location>
        <begin position="312"/>
        <end position="327"/>
    </location>
</feature>
<proteinExistence type="predicted"/>
<keyword evidence="4" id="KW-0862">Zinc</keyword>